<dbReference type="OrthoDB" id="2660611at2"/>
<evidence type="ECO:0000313" key="2">
    <source>
        <dbReference type="EMBL" id="KAA8785781.1"/>
    </source>
</evidence>
<gene>
    <name evidence="2" type="ORF">EC604_18270</name>
</gene>
<dbReference type="EMBL" id="RIAS01000010">
    <property type="protein sequence ID" value="KAA8785781.1"/>
    <property type="molecule type" value="Genomic_DNA"/>
</dbReference>
<dbReference type="SUPFAM" id="SSF55486">
    <property type="entry name" value="Metalloproteases ('zincins'), catalytic domain"/>
    <property type="match status" value="1"/>
</dbReference>
<feature type="chain" id="PRO_5024378161" description="Peptidase M10 metallopeptidase domain-containing protein" evidence="1">
    <location>
        <begin position="31"/>
        <end position="314"/>
    </location>
</feature>
<accession>A0A5M9WVZ2</accession>
<name>A0A5M9WVZ2_PAEAM</name>
<dbReference type="InterPro" id="IPR024079">
    <property type="entry name" value="MetalloPept_cat_dom_sf"/>
</dbReference>
<dbReference type="Proteomes" id="UP000323664">
    <property type="component" value="Unassembled WGS sequence"/>
</dbReference>
<keyword evidence="1" id="KW-0732">Signal</keyword>
<reference evidence="2 3" key="1">
    <citation type="journal article" date="2019" name="J. Ind. Microbiol. Biotechnol.">
        <title>Paenibacillus amylolyticus 27C64 has a diverse set of carbohydrate-active enzymes and complete pectin deconstruction system.</title>
        <authorList>
            <person name="Keggi C."/>
            <person name="Doran-Peterson J."/>
        </authorList>
    </citation>
    <scope>NUCLEOTIDE SEQUENCE [LARGE SCALE GENOMIC DNA]</scope>
    <source>
        <strain evidence="2 3">27C64</strain>
    </source>
</reference>
<organism evidence="2 3">
    <name type="scientific">Paenibacillus amylolyticus</name>
    <dbReference type="NCBI Taxonomy" id="1451"/>
    <lineage>
        <taxon>Bacteria</taxon>
        <taxon>Bacillati</taxon>
        <taxon>Bacillota</taxon>
        <taxon>Bacilli</taxon>
        <taxon>Bacillales</taxon>
        <taxon>Paenibacillaceae</taxon>
        <taxon>Paenibacillus</taxon>
    </lineage>
</organism>
<dbReference type="Gene3D" id="3.40.390.10">
    <property type="entry name" value="Collagenase (Catalytic Domain)"/>
    <property type="match status" value="1"/>
</dbReference>
<comment type="caution">
    <text evidence="2">The sequence shown here is derived from an EMBL/GenBank/DDBJ whole genome shotgun (WGS) entry which is preliminary data.</text>
</comment>
<dbReference type="AlphaFoldDB" id="A0A5M9WVZ2"/>
<evidence type="ECO:0000313" key="3">
    <source>
        <dbReference type="Proteomes" id="UP000323664"/>
    </source>
</evidence>
<evidence type="ECO:0000256" key="1">
    <source>
        <dbReference type="SAM" id="SignalP"/>
    </source>
</evidence>
<protein>
    <recommendedName>
        <fullName evidence="4">Peptidase M10 metallopeptidase domain-containing protein</fullName>
    </recommendedName>
</protein>
<proteinExistence type="predicted"/>
<evidence type="ECO:0008006" key="4">
    <source>
        <dbReference type="Google" id="ProtNLM"/>
    </source>
</evidence>
<dbReference type="GO" id="GO:0008237">
    <property type="term" value="F:metallopeptidase activity"/>
    <property type="evidence" value="ECO:0007669"/>
    <property type="project" value="InterPro"/>
</dbReference>
<feature type="signal peptide" evidence="1">
    <location>
        <begin position="1"/>
        <end position="30"/>
    </location>
</feature>
<sequence>MAFYRNKLFCSFLVFLFVLSPIISVSPVNAATVQEIDLRSEGYPGNYKENSRSSDKFVTLSPTVTSYRLHFNRIALANGDRVSVSSSYSKTTQEAGTIYYSAGGGYTTDVWTPWITGPAYVNLIVNNDGQTSTGYLIDKIEFNGSSSPLTNSSAFFPNSFTSVSNISVYQSPSVSTYGYSSYVSTALNQLKNISNANIGFTNSSSTAAQVRISANNSRDIDYFAIVQAYDSSGKPIDELGTKTWSYATMVLNHGVMTAWGFNANNKQGTVTHETGHLVSMKHQENYDVNSIMQKGKKNITSFTPLDIANIQYRW</sequence>
<dbReference type="RefSeq" id="WP_123065537.1">
    <property type="nucleotide sequence ID" value="NZ_RIAS01000010.1"/>
</dbReference>